<evidence type="ECO:0000313" key="2">
    <source>
        <dbReference type="Proteomes" id="UP001527057"/>
    </source>
</evidence>
<protein>
    <recommendedName>
        <fullName evidence="3">Spore coat protein</fullName>
    </recommendedName>
</protein>
<proteinExistence type="predicted"/>
<keyword evidence="2" id="KW-1185">Reference proteome</keyword>
<dbReference type="RefSeq" id="WP_242059733.1">
    <property type="nucleotide sequence ID" value="NZ_CP017786.1"/>
</dbReference>
<name>A0ABT4EY16_9BACI</name>
<sequence length="154" mass="18330">MKRLMLIRYGNLKKRMRYKMNYMNNQTNHEHQGNPYHTFENVYTANHEHVIAPNMHGPTNMPNHYHTGKKDAYSGHYPHHHSNSAYSPFSKPYESYSNVQMNNHHHAGHYGGYGMNPYQPYGYHDMNMMMPQQHHMTGHTYGMNQPNAFLPRYY</sequence>
<evidence type="ECO:0000313" key="1">
    <source>
        <dbReference type="EMBL" id="MCY9574701.1"/>
    </source>
</evidence>
<reference evidence="1 2" key="1">
    <citation type="submission" date="2022-05" db="EMBL/GenBank/DDBJ databases">
        <title>Genome Sequencing of Bee-Associated Microbes.</title>
        <authorList>
            <person name="Dunlap C."/>
        </authorList>
    </citation>
    <scope>NUCLEOTIDE SEQUENCE [LARGE SCALE GENOMIC DNA]</scope>
    <source>
        <strain evidence="1 2">CBP-1093</strain>
    </source>
</reference>
<dbReference type="Proteomes" id="UP001527057">
    <property type="component" value="Unassembled WGS sequence"/>
</dbReference>
<dbReference type="EMBL" id="JAMDMH010000007">
    <property type="protein sequence ID" value="MCY9574701.1"/>
    <property type="molecule type" value="Genomic_DNA"/>
</dbReference>
<organism evidence="1 2">
    <name type="scientific">Bacillus xiamenensis</name>
    <dbReference type="NCBI Taxonomy" id="1178537"/>
    <lineage>
        <taxon>Bacteria</taxon>
        <taxon>Bacillati</taxon>
        <taxon>Bacillota</taxon>
        <taxon>Bacilli</taxon>
        <taxon>Bacillales</taxon>
        <taxon>Bacillaceae</taxon>
        <taxon>Bacillus</taxon>
    </lineage>
</organism>
<evidence type="ECO:0008006" key="3">
    <source>
        <dbReference type="Google" id="ProtNLM"/>
    </source>
</evidence>
<comment type="caution">
    <text evidence="1">The sequence shown here is derived from an EMBL/GenBank/DDBJ whole genome shotgun (WGS) entry which is preliminary data.</text>
</comment>
<accession>A0ABT4EY16</accession>
<gene>
    <name evidence="1" type="ORF">M5W27_02470</name>
</gene>